<feature type="domain" description="Acyltransferase 3" evidence="8">
    <location>
        <begin position="28"/>
        <end position="345"/>
    </location>
</feature>
<gene>
    <name evidence="9" type="ORF">OQ273_20180</name>
</gene>
<keyword evidence="5 7" id="KW-1133">Transmembrane helix</keyword>
<comment type="subcellular location">
    <subcellularLocation>
        <location evidence="1">Cell membrane</location>
        <topology evidence="1">Multi-pass membrane protein</topology>
    </subcellularLocation>
</comment>
<keyword evidence="9" id="KW-0012">Acyltransferase</keyword>
<proteinExistence type="inferred from homology"/>
<keyword evidence="3" id="KW-1003">Cell membrane</keyword>
<dbReference type="EMBL" id="JAPJZI010000001">
    <property type="protein sequence ID" value="MDA5400902.1"/>
    <property type="molecule type" value="Genomic_DNA"/>
</dbReference>
<dbReference type="GO" id="GO:0005886">
    <property type="term" value="C:plasma membrane"/>
    <property type="evidence" value="ECO:0007669"/>
    <property type="project" value="UniProtKB-SubCell"/>
</dbReference>
<evidence type="ECO:0000256" key="5">
    <source>
        <dbReference type="ARBA" id="ARBA00022989"/>
    </source>
</evidence>
<keyword evidence="10" id="KW-1185">Reference proteome</keyword>
<comment type="similarity">
    <text evidence="2">Belongs to the acyltransferase 3 family.</text>
</comment>
<dbReference type="GO" id="GO:0009246">
    <property type="term" value="P:enterobacterial common antigen biosynthetic process"/>
    <property type="evidence" value="ECO:0007669"/>
    <property type="project" value="TreeGrafter"/>
</dbReference>
<evidence type="ECO:0000259" key="8">
    <source>
        <dbReference type="Pfam" id="PF01757"/>
    </source>
</evidence>
<evidence type="ECO:0000256" key="6">
    <source>
        <dbReference type="ARBA" id="ARBA00023136"/>
    </source>
</evidence>
<feature type="transmembrane region" description="Helical" evidence="7">
    <location>
        <begin position="32"/>
        <end position="50"/>
    </location>
</feature>
<evidence type="ECO:0000256" key="7">
    <source>
        <dbReference type="SAM" id="Phobius"/>
    </source>
</evidence>
<feature type="transmembrane region" description="Helical" evidence="7">
    <location>
        <begin position="168"/>
        <end position="188"/>
    </location>
</feature>
<dbReference type="Pfam" id="PF01757">
    <property type="entry name" value="Acyl_transf_3"/>
    <property type="match status" value="1"/>
</dbReference>
<feature type="transmembrane region" description="Helical" evidence="7">
    <location>
        <begin position="194"/>
        <end position="212"/>
    </location>
</feature>
<dbReference type="AlphaFoldDB" id="A0A9X3UKR7"/>
<dbReference type="Proteomes" id="UP001151234">
    <property type="component" value="Unassembled WGS sequence"/>
</dbReference>
<evidence type="ECO:0000256" key="2">
    <source>
        <dbReference type="ARBA" id="ARBA00007400"/>
    </source>
</evidence>
<feature type="transmembrane region" description="Helical" evidence="7">
    <location>
        <begin position="326"/>
        <end position="345"/>
    </location>
</feature>
<reference evidence="9" key="1">
    <citation type="submission" date="2022-11" db="EMBL/GenBank/DDBJ databases">
        <title>Draft genome sequence of Hoeflea poritis E7-10 and Hoeflea prorocentri PM5-8, separated from scleractinian coral Porites lutea and marine dinoflagellate.</title>
        <authorList>
            <person name="Zhang G."/>
            <person name="Wei Q."/>
            <person name="Cai L."/>
        </authorList>
    </citation>
    <scope>NUCLEOTIDE SEQUENCE</scope>
    <source>
        <strain evidence="9">PM5-8</strain>
    </source>
</reference>
<organism evidence="9 10">
    <name type="scientific">Hoeflea prorocentri</name>
    <dbReference type="NCBI Taxonomy" id="1922333"/>
    <lineage>
        <taxon>Bacteria</taxon>
        <taxon>Pseudomonadati</taxon>
        <taxon>Pseudomonadota</taxon>
        <taxon>Alphaproteobacteria</taxon>
        <taxon>Hyphomicrobiales</taxon>
        <taxon>Rhizobiaceae</taxon>
        <taxon>Hoeflea</taxon>
    </lineage>
</organism>
<keyword evidence="4 7" id="KW-0812">Transmembrane</keyword>
<feature type="transmembrane region" description="Helical" evidence="7">
    <location>
        <begin position="288"/>
        <end position="314"/>
    </location>
</feature>
<keyword evidence="6 7" id="KW-0472">Membrane</keyword>
<dbReference type="PANTHER" id="PTHR40074:SF4">
    <property type="entry name" value="INNER MEMBRANE PROTEIN YCFT"/>
    <property type="match status" value="1"/>
</dbReference>
<dbReference type="InterPro" id="IPR002656">
    <property type="entry name" value="Acyl_transf_3_dom"/>
</dbReference>
<evidence type="ECO:0000256" key="4">
    <source>
        <dbReference type="ARBA" id="ARBA00022692"/>
    </source>
</evidence>
<comment type="caution">
    <text evidence="9">The sequence shown here is derived from an EMBL/GenBank/DDBJ whole genome shotgun (WGS) entry which is preliminary data.</text>
</comment>
<feature type="transmembrane region" description="Helical" evidence="7">
    <location>
        <begin position="99"/>
        <end position="116"/>
    </location>
</feature>
<accession>A0A9X3UKR7</accession>
<evidence type="ECO:0000256" key="3">
    <source>
        <dbReference type="ARBA" id="ARBA00022475"/>
    </source>
</evidence>
<dbReference type="RefSeq" id="WP_267992720.1">
    <property type="nucleotide sequence ID" value="NZ_JAPJZI010000001.1"/>
</dbReference>
<feature type="transmembrane region" description="Helical" evidence="7">
    <location>
        <begin position="70"/>
        <end position="87"/>
    </location>
</feature>
<keyword evidence="9" id="KW-0808">Transferase</keyword>
<protein>
    <submittedName>
        <fullName evidence="9">Acyltransferase family protein</fullName>
    </submittedName>
</protein>
<feature type="transmembrane region" description="Helical" evidence="7">
    <location>
        <begin position="219"/>
        <end position="241"/>
    </location>
</feature>
<evidence type="ECO:0000313" key="10">
    <source>
        <dbReference type="Proteomes" id="UP001151234"/>
    </source>
</evidence>
<evidence type="ECO:0000256" key="1">
    <source>
        <dbReference type="ARBA" id="ARBA00004651"/>
    </source>
</evidence>
<dbReference type="PANTHER" id="PTHR40074">
    <property type="entry name" value="O-ACETYLTRANSFERASE WECH"/>
    <property type="match status" value="1"/>
</dbReference>
<evidence type="ECO:0000313" key="9">
    <source>
        <dbReference type="EMBL" id="MDA5400902.1"/>
    </source>
</evidence>
<feature type="transmembrane region" description="Helical" evidence="7">
    <location>
        <begin position="136"/>
        <end position="156"/>
    </location>
</feature>
<dbReference type="GO" id="GO:0016413">
    <property type="term" value="F:O-acetyltransferase activity"/>
    <property type="evidence" value="ECO:0007669"/>
    <property type="project" value="TreeGrafter"/>
</dbReference>
<sequence length="366" mass="39843">MAYVEKQDRAATLSGARDYVHIESGRVAWVDYLKGFCILLVVMLHSVIGVEKAAGADGWMHIFVEVSQPMRMPAFFLASGLFFMRSVDNPLRQFVDGKIVHFAYFYVLWLTIQFAFKAPGMAAEGGAAAPVENYLLAFVQPFGTLWFIYILPVFFIATRLLRPIPVSLVLGLAILLQILPIHTGAVLIDEFASYFVWFFAGYAFAPLVFALADYAKRNVVPAIAAMVAIIAVTALATATAVPVTLGPAGHGKVAISMLPFVSLVLGIGGVIVLVSASALLSSHRWAGFIGWCGSHSIVIYLAFFLPMAVTRVVLLKLGIIPDVGTISLLVWIAAIAGPLILFWLVETTGFGRFLFERPQWARVGND</sequence>
<name>A0A9X3UKR7_9HYPH</name>
<feature type="transmembrane region" description="Helical" evidence="7">
    <location>
        <begin position="253"/>
        <end position="276"/>
    </location>
</feature>